<dbReference type="Proteomes" id="UP000027178">
    <property type="component" value="Unassembled WGS sequence"/>
</dbReference>
<dbReference type="AlphaFoldDB" id="A0A066YU19"/>
<dbReference type="EMBL" id="JNBY01000143">
    <property type="protein sequence ID" value="KDN81430.1"/>
    <property type="molecule type" value="Genomic_DNA"/>
</dbReference>
<dbReference type="Pfam" id="PF19681">
    <property type="entry name" value="DUF6183"/>
    <property type="match status" value="1"/>
</dbReference>
<feature type="compositionally biased region" description="Basic and acidic residues" evidence="1">
    <location>
        <begin position="9"/>
        <end position="23"/>
    </location>
</feature>
<sequence length="397" mass="41654">MTEPIARTGRTDRAEHAEHADRTDRAEYAGRIARIVAELPQSKSVTGIWAEAEERLAQGDPSFLADLGLALRPHLPEAHLVWQYRNVFDHLLRLLATTPAAAHVRQTLRLLTAVPPSDRDRERLAAALLASGQRPEDLAAVFTGPATDELRACLVHESVLRGVDLAAIPGALAWATAPHHAHHPLGGLPLTLSPLEILADPPSYGARGSVHELPDGSSAGERLTTRRDQPLPAATETTTADVAAGLGRAFADWIEESNGEVEARVFAYAEPLPAGAVGAALLAAGLDCLAGTTAGTLAVSSCPPAEAWRVLFGAASAGGAYNAGARGAYGRLAAWQSLTALAGATPATVESRATACRWFAFAAPTSTWYTQIAWDRGLAALSPDGRRLAVLAATDTD</sequence>
<keyword evidence="3" id="KW-1185">Reference proteome</keyword>
<dbReference type="RefSeq" id="WP_244305522.1">
    <property type="nucleotide sequence ID" value="NZ_KK853997.1"/>
</dbReference>
<name>A0A066YU19_9ACTN</name>
<organism evidence="2 3">
    <name type="scientific">Kitasatospora cheerisanensis KCTC 2395</name>
    <dbReference type="NCBI Taxonomy" id="1348663"/>
    <lineage>
        <taxon>Bacteria</taxon>
        <taxon>Bacillati</taxon>
        <taxon>Actinomycetota</taxon>
        <taxon>Actinomycetes</taxon>
        <taxon>Kitasatosporales</taxon>
        <taxon>Streptomycetaceae</taxon>
        <taxon>Kitasatospora</taxon>
    </lineage>
</organism>
<feature type="region of interest" description="Disordered" evidence="1">
    <location>
        <begin position="1"/>
        <end position="23"/>
    </location>
</feature>
<gene>
    <name evidence="2" type="ORF">KCH_68140</name>
</gene>
<feature type="region of interest" description="Disordered" evidence="1">
    <location>
        <begin position="207"/>
        <end position="236"/>
    </location>
</feature>
<comment type="caution">
    <text evidence="2">The sequence shown here is derived from an EMBL/GenBank/DDBJ whole genome shotgun (WGS) entry which is preliminary data.</text>
</comment>
<protein>
    <submittedName>
        <fullName evidence="2">Uncharacterized protein</fullName>
    </submittedName>
</protein>
<proteinExistence type="predicted"/>
<dbReference type="PATRIC" id="fig|1348663.4.peg.6595"/>
<accession>A0A066YU19</accession>
<evidence type="ECO:0000313" key="3">
    <source>
        <dbReference type="Proteomes" id="UP000027178"/>
    </source>
</evidence>
<reference evidence="2 3" key="1">
    <citation type="submission" date="2014-05" db="EMBL/GenBank/DDBJ databases">
        <title>Draft Genome Sequence of Kitasatospora cheerisanensis KCTC 2395.</title>
        <authorList>
            <person name="Nam D.H."/>
        </authorList>
    </citation>
    <scope>NUCLEOTIDE SEQUENCE [LARGE SCALE GENOMIC DNA]</scope>
    <source>
        <strain evidence="2 3">KCTC 2395</strain>
    </source>
</reference>
<evidence type="ECO:0000256" key="1">
    <source>
        <dbReference type="SAM" id="MobiDB-lite"/>
    </source>
</evidence>
<dbReference type="HOGENOM" id="CLU_749899_0_0_11"/>
<dbReference type="eggNOG" id="ENOG502ZFX3">
    <property type="taxonomic scope" value="Bacteria"/>
</dbReference>
<dbReference type="InterPro" id="IPR045756">
    <property type="entry name" value="DUF6183"/>
</dbReference>
<evidence type="ECO:0000313" key="2">
    <source>
        <dbReference type="EMBL" id="KDN81430.1"/>
    </source>
</evidence>